<evidence type="ECO:0000313" key="1">
    <source>
        <dbReference type="EMBL" id="DAE14481.1"/>
    </source>
</evidence>
<reference evidence="1" key="1">
    <citation type="journal article" date="2021" name="Proc. Natl. Acad. Sci. U.S.A.">
        <title>A Catalog of Tens of Thousands of Viruses from Human Metagenomes Reveals Hidden Associations with Chronic Diseases.</title>
        <authorList>
            <person name="Tisza M.J."/>
            <person name="Buck C.B."/>
        </authorList>
    </citation>
    <scope>NUCLEOTIDE SEQUENCE</scope>
    <source>
        <strain evidence="1">CtHiz26</strain>
    </source>
</reference>
<protein>
    <submittedName>
        <fullName evidence="1">Uncharacterized protein</fullName>
    </submittedName>
</protein>
<dbReference type="EMBL" id="BK015583">
    <property type="protein sequence ID" value="DAE14481.1"/>
    <property type="molecule type" value="Genomic_DNA"/>
</dbReference>
<name>A0A8S5Q6L8_9CAUD</name>
<organism evidence="1">
    <name type="scientific">Siphoviridae sp. ctHiz26</name>
    <dbReference type="NCBI Taxonomy" id="2825423"/>
    <lineage>
        <taxon>Viruses</taxon>
        <taxon>Duplodnaviria</taxon>
        <taxon>Heunggongvirae</taxon>
        <taxon>Uroviricota</taxon>
        <taxon>Caudoviricetes</taxon>
    </lineage>
</organism>
<accession>A0A8S5Q6L8</accession>
<proteinExistence type="predicted"/>
<sequence length="49" mass="5672">MARNGSFYNFAMSTDDSSLSRNEQRLIAHSSEWAYFMPIKTVLYTVAYT</sequence>